<dbReference type="InterPro" id="IPR013324">
    <property type="entry name" value="RNA_pol_sigma_r3/r4-like"/>
</dbReference>
<organism evidence="7 8">
    <name type="scientific">Bacteroides fragilis</name>
    <dbReference type="NCBI Taxonomy" id="817"/>
    <lineage>
        <taxon>Bacteria</taxon>
        <taxon>Pseudomonadati</taxon>
        <taxon>Bacteroidota</taxon>
        <taxon>Bacteroidia</taxon>
        <taxon>Bacteroidales</taxon>
        <taxon>Bacteroidaceae</taxon>
        <taxon>Bacteroides</taxon>
    </lineage>
</organism>
<dbReference type="InterPro" id="IPR013249">
    <property type="entry name" value="RNA_pol_sigma70_r4_t2"/>
</dbReference>
<dbReference type="GO" id="GO:0006352">
    <property type="term" value="P:DNA-templated transcription initiation"/>
    <property type="evidence" value="ECO:0007669"/>
    <property type="project" value="InterPro"/>
</dbReference>
<dbReference type="InterPro" id="IPR014284">
    <property type="entry name" value="RNA_pol_sigma-70_dom"/>
</dbReference>
<dbReference type="AlphaFoldDB" id="A0A396BPL4"/>
<evidence type="ECO:0000259" key="5">
    <source>
        <dbReference type="Pfam" id="PF04542"/>
    </source>
</evidence>
<dbReference type="PANTHER" id="PTHR43133:SF25">
    <property type="entry name" value="RNA POLYMERASE SIGMA FACTOR RFAY-RELATED"/>
    <property type="match status" value="1"/>
</dbReference>
<proteinExistence type="inferred from homology"/>
<name>A0A396BPL4_BACFG</name>
<dbReference type="Pfam" id="PF04542">
    <property type="entry name" value="Sigma70_r2"/>
    <property type="match status" value="1"/>
</dbReference>
<evidence type="ECO:0000313" key="7">
    <source>
        <dbReference type="EMBL" id="RHH07926.1"/>
    </source>
</evidence>
<accession>A0A396BPL4</accession>
<comment type="similarity">
    <text evidence="1">Belongs to the sigma-70 factor family. ECF subfamily.</text>
</comment>
<protein>
    <recommendedName>
        <fullName evidence="9">RNA polymerase sigma factor, sigma-70 family protein</fullName>
    </recommendedName>
</protein>
<comment type="caution">
    <text evidence="7">The sequence shown here is derived from an EMBL/GenBank/DDBJ whole genome shotgun (WGS) entry which is preliminary data.</text>
</comment>
<evidence type="ECO:0000313" key="8">
    <source>
        <dbReference type="Proteomes" id="UP000266644"/>
    </source>
</evidence>
<dbReference type="NCBIfam" id="TIGR02937">
    <property type="entry name" value="sigma70-ECF"/>
    <property type="match status" value="1"/>
</dbReference>
<feature type="domain" description="RNA polymerase sigma factor 70 region 4 type 2" evidence="6">
    <location>
        <begin position="126"/>
        <end position="160"/>
    </location>
</feature>
<dbReference type="GO" id="GO:0016987">
    <property type="term" value="F:sigma factor activity"/>
    <property type="evidence" value="ECO:0007669"/>
    <property type="project" value="UniProtKB-KW"/>
</dbReference>
<keyword evidence="2" id="KW-0805">Transcription regulation</keyword>
<dbReference type="SUPFAM" id="SSF88659">
    <property type="entry name" value="Sigma3 and sigma4 domains of RNA polymerase sigma factors"/>
    <property type="match status" value="1"/>
</dbReference>
<evidence type="ECO:0000256" key="4">
    <source>
        <dbReference type="ARBA" id="ARBA00023163"/>
    </source>
</evidence>
<evidence type="ECO:0000256" key="2">
    <source>
        <dbReference type="ARBA" id="ARBA00023015"/>
    </source>
</evidence>
<evidence type="ECO:0000256" key="3">
    <source>
        <dbReference type="ARBA" id="ARBA00023082"/>
    </source>
</evidence>
<dbReference type="RefSeq" id="WP_122330610.1">
    <property type="nucleotide sequence ID" value="NZ_JAQDYY010000019.1"/>
</dbReference>
<dbReference type="InterPro" id="IPR036388">
    <property type="entry name" value="WH-like_DNA-bd_sf"/>
</dbReference>
<dbReference type="InterPro" id="IPR039425">
    <property type="entry name" value="RNA_pol_sigma-70-like"/>
</dbReference>
<evidence type="ECO:0000256" key="1">
    <source>
        <dbReference type="ARBA" id="ARBA00010641"/>
    </source>
</evidence>
<dbReference type="Proteomes" id="UP000266644">
    <property type="component" value="Unassembled WGS sequence"/>
</dbReference>
<keyword evidence="3" id="KW-0731">Sigma factor</keyword>
<dbReference type="SUPFAM" id="SSF88946">
    <property type="entry name" value="Sigma2 domain of RNA polymerase sigma factors"/>
    <property type="match status" value="1"/>
</dbReference>
<dbReference type="Gene3D" id="1.10.10.10">
    <property type="entry name" value="Winged helix-like DNA-binding domain superfamily/Winged helix DNA-binding domain"/>
    <property type="match status" value="1"/>
</dbReference>
<reference evidence="7 8" key="1">
    <citation type="submission" date="2018-08" db="EMBL/GenBank/DDBJ databases">
        <title>A genome reference for cultivated species of the human gut microbiota.</title>
        <authorList>
            <person name="Zou Y."/>
            <person name="Xue W."/>
            <person name="Luo G."/>
        </authorList>
    </citation>
    <scope>NUCLEOTIDE SEQUENCE [LARGE SCALE GENOMIC DNA]</scope>
    <source>
        <strain evidence="7 8">AM18-6</strain>
    </source>
</reference>
<gene>
    <name evidence="7" type="ORF">DW228_18510</name>
</gene>
<feature type="domain" description="RNA polymerase sigma-70 region 2" evidence="5">
    <location>
        <begin position="11"/>
        <end position="77"/>
    </location>
</feature>
<dbReference type="InterPro" id="IPR007627">
    <property type="entry name" value="RNA_pol_sigma70_r2"/>
</dbReference>
<dbReference type="EMBL" id="QRJE01000032">
    <property type="protein sequence ID" value="RHH07926.1"/>
    <property type="molecule type" value="Genomic_DNA"/>
</dbReference>
<dbReference type="GO" id="GO:0003677">
    <property type="term" value="F:DNA binding"/>
    <property type="evidence" value="ECO:0007669"/>
    <property type="project" value="InterPro"/>
</dbReference>
<dbReference type="Gene3D" id="1.10.1740.10">
    <property type="match status" value="1"/>
</dbReference>
<evidence type="ECO:0008006" key="9">
    <source>
        <dbReference type="Google" id="ProtNLM"/>
    </source>
</evidence>
<sequence>MEFDFNSQLVENMPYLNNYARKFSLSEDERKDLVSETLLKALDKKDYFRIGSEMNFRAWLIKIMTNLFINNYRKNERYAMGHYDNEKMALLTEQQKYSQAADSEFIYQELCDIVRQSLSLIDYRVFMAFINGYAYEQIAEIMELPLGTVKSKIFGARKKIIRNINNEMS</sequence>
<dbReference type="PANTHER" id="PTHR43133">
    <property type="entry name" value="RNA POLYMERASE ECF-TYPE SIGMA FACTO"/>
    <property type="match status" value="1"/>
</dbReference>
<evidence type="ECO:0000259" key="6">
    <source>
        <dbReference type="Pfam" id="PF08281"/>
    </source>
</evidence>
<dbReference type="InterPro" id="IPR013325">
    <property type="entry name" value="RNA_pol_sigma_r2"/>
</dbReference>
<dbReference type="Pfam" id="PF08281">
    <property type="entry name" value="Sigma70_r4_2"/>
    <property type="match status" value="1"/>
</dbReference>
<keyword evidence="4" id="KW-0804">Transcription</keyword>